<dbReference type="AlphaFoldDB" id="A0A7L4UN14"/>
<protein>
    <submittedName>
        <fullName evidence="2">Uncharacterized protein</fullName>
    </submittedName>
</protein>
<dbReference type="EMBL" id="QENZ01000005">
    <property type="protein sequence ID" value="PVX50021.1"/>
    <property type="molecule type" value="Genomic_DNA"/>
</dbReference>
<feature type="transmembrane region" description="Helical" evidence="1">
    <location>
        <begin position="28"/>
        <end position="45"/>
    </location>
</feature>
<name>A0A7L4UN14_BALHA</name>
<keyword evidence="1" id="KW-1133">Transmembrane helix</keyword>
<comment type="caution">
    <text evidence="2">The sequence shown here is derived from an EMBL/GenBank/DDBJ whole genome shotgun (WGS) entry which is preliminary data.</text>
</comment>
<evidence type="ECO:0000313" key="2">
    <source>
        <dbReference type="EMBL" id="PVX50021.1"/>
    </source>
</evidence>
<reference evidence="2 3" key="1">
    <citation type="submission" date="2018-05" db="EMBL/GenBank/DDBJ databases">
        <title>Genomic Encyclopedia of Type Strains, Phase IV (KMG-IV): sequencing the most valuable type-strain genomes for metagenomic binning, comparative biology and taxonomic classification.</title>
        <authorList>
            <person name="Goeker M."/>
        </authorList>
    </citation>
    <scope>NUCLEOTIDE SEQUENCE [LARGE SCALE GENOMIC DNA]</scope>
    <source>
        <strain evidence="2 3">DSM 28579</strain>
    </source>
</reference>
<accession>A0A7L4UN14</accession>
<sequence>MKLISGIILVIASIILLFINSRTDFFDALAGLLLGLGVGLLVGYFQKSKKKPKNQHLY</sequence>
<evidence type="ECO:0000256" key="1">
    <source>
        <dbReference type="SAM" id="Phobius"/>
    </source>
</evidence>
<keyword evidence="1" id="KW-0472">Membrane</keyword>
<keyword evidence="3" id="KW-1185">Reference proteome</keyword>
<organism evidence="2 3">
    <name type="scientific">Balneicella halophila</name>
    <dbReference type="NCBI Taxonomy" id="1537566"/>
    <lineage>
        <taxon>Bacteria</taxon>
        <taxon>Pseudomonadati</taxon>
        <taxon>Bacteroidota</taxon>
        <taxon>Bacteroidia</taxon>
        <taxon>Bacteroidales</taxon>
        <taxon>Balneicellaceae</taxon>
        <taxon>Balneicella</taxon>
    </lineage>
</organism>
<keyword evidence="1" id="KW-0812">Transmembrane</keyword>
<dbReference type="RefSeq" id="WP_165806882.1">
    <property type="nucleotide sequence ID" value="NZ_QENZ01000005.1"/>
</dbReference>
<gene>
    <name evidence="2" type="ORF">C7377_1667</name>
</gene>
<dbReference type="Proteomes" id="UP000251835">
    <property type="component" value="Unassembled WGS sequence"/>
</dbReference>
<evidence type="ECO:0000313" key="3">
    <source>
        <dbReference type="Proteomes" id="UP000251835"/>
    </source>
</evidence>
<proteinExistence type="predicted"/>